<gene>
    <name evidence="1" type="ORF">PXEA_LOCUS4147</name>
</gene>
<dbReference type="AlphaFoldDB" id="A0A3S5A9M6"/>
<protein>
    <submittedName>
        <fullName evidence="1">Uncharacterized protein</fullName>
    </submittedName>
</protein>
<name>A0A3S5A9M6_9PLAT</name>
<comment type="caution">
    <text evidence="1">The sequence shown here is derived from an EMBL/GenBank/DDBJ whole genome shotgun (WGS) entry which is preliminary data.</text>
</comment>
<dbReference type="Proteomes" id="UP000784294">
    <property type="component" value="Unassembled WGS sequence"/>
</dbReference>
<keyword evidence="2" id="KW-1185">Reference proteome</keyword>
<proteinExistence type="predicted"/>
<evidence type="ECO:0000313" key="1">
    <source>
        <dbReference type="EMBL" id="VEL10707.1"/>
    </source>
</evidence>
<dbReference type="EMBL" id="CAAALY010009741">
    <property type="protein sequence ID" value="VEL10707.1"/>
    <property type="molecule type" value="Genomic_DNA"/>
</dbReference>
<organism evidence="1 2">
    <name type="scientific">Protopolystoma xenopodis</name>
    <dbReference type="NCBI Taxonomy" id="117903"/>
    <lineage>
        <taxon>Eukaryota</taxon>
        <taxon>Metazoa</taxon>
        <taxon>Spiralia</taxon>
        <taxon>Lophotrochozoa</taxon>
        <taxon>Platyhelminthes</taxon>
        <taxon>Monogenea</taxon>
        <taxon>Polyopisthocotylea</taxon>
        <taxon>Polystomatidea</taxon>
        <taxon>Polystomatidae</taxon>
        <taxon>Protopolystoma</taxon>
    </lineage>
</organism>
<reference evidence="1" key="1">
    <citation type="submission" date="2018-11" db="EMBL/GenBank/DDBJ databases">
        <authorList>
            <consortium name="Pathogen Informatics"/>
        </authorList>
    </citation>
    <scope>NUCLEOTIDE SEQUENCE</scope>
</reference>
<sequence length="83" mass="9237">MFGANVEDAGGMRFLGPEIKSRLNASLLCFKFAYPPVSFSRWRYPSTVDINYVCSANLRNKGSGHSAVNMSVSRPEYHGFKSL</sequence>
<evidence type="ECO:0000313" key="2">
    <source>
        <dbReference type="Proteomes" id="UP000784294"/>
    </source>
</evidence>
<accession>A0A3S5A9M6</accession>